<feature type="compositionally biased region" description="Low complexity" evidence="20">
    <location>
        <begin position="882"/>
        <end position="908"/>
    </location>
</feature>
<dbReference type="GO" id="GO:0004368">
    <property type="term" value="F:glycerol-3-phosphate dehydrogenase (quinone) activity"/>
    <property type="evidence" value="ECO:0007669"/>
    <property type="project" value="UniProtKB-EC"/>
</dbReference>
<accession>A0A9Q0LZH9</accession>
<dbReference type="InterPro" id="IPR011992">
    <property type="entry name" value="EF-hand-dom_pair"/>
</dbReference>
<dbReference type="PROSITE" id="PS00978">
    <property type="entry name" value="FAD_G3PDH_2"/>
    <property type="match status" value="1"/>
</dbReference>
<feature type="repeat" description="TPR" evidence="18">
    <location>
        <begin position="785"/>
        <end position="818"/>
    </location>
</feature>
<gene>
    <name evidence="22" type="ORF">RDWZM_007637</name>
</gene>
<evidence type="ECO:0000256" key="5">
    <source>
        <dbReference type="ARBA" id="ARBA00007330"/>
    </source>
</evidence>
<feature type="repeat" description="TPR" evidence="18">
    <location>
        <begin position="683"/>
        <end position="716"/>
    </location>
</feature>
<protein>
    <recommendedName>
        <fullName evidence="6 19">Glycerol-3-phosphate dehydrogenase</fullName>
        <ecNumber evidence="6 19">1.1.5.3</ecNumber>
    </recommendedName>
</protein>
<evidence type="ECO:0000256" key="14">
    <source>
        <dbReference type="ARBA" id="ARBA00023002"/>
    </source>
</evidence>
<dbReference type="InterPro" id="IPR018247">
    <property type="entry name" value="EF_Hand_1_Ca_BS"/>
</dbReference>
<keyword evidence="14 19" id="KW-0560">Oxidoreductase</keyword>
<dbReference type="SUPFAM" id="SSF51905">
    <property type="entry name" value="FAD/NAD(P)-binding domain"/>
    <property type="match status" value="1"/>
</dbReference>
<dbReference type="EC" id="1.1.5.3" evidence="6 19"/>
<keyword evidence="16" id="KW-0539">Nucleus</keyword>
<dbReference type="FunFam" id="3.30.9.10:FF:000001">
    <property type="entry name" value="Glycerol-3-phosphate dehydrogenase"/>
    <property type="match status" value="1"/>
</dbReference>
<evidence type="ECO:0000256" key="12">
    <source>
        <dbReference type="ARBA" id="ARBA00022837"/>
    </source>
</evidence>
<dbReference type="EMBL" id="JAPWDV010000003">
    <property type="protein sequence ID" value="KAJ6216480.1"/>
    <property type="molecule type" value="Genomic_DNA"/>
</dbReference>
<keyword evidence="13" id="KW-0809">Transit peptide</keyword>
<evidence type="ECO:0000256" key="10">
    <source>
        <dbReference type="ARBA" id="ARBA00022803"/>
    </source>
</evidence>
<dbReference type="Pfam" id="PF12895">
    <property type="entry name" value="ANAPC3"/>
    <property type="match status" value="1"/>
</dbReference>
<dbReference type="Proteomes" id="UP001142055">
    <property type="component" value="Chromosome 3"/>
</dbReference>
<dbReference type="SUPFAM" id="SSF54373">
    <property type="entry name" value="FAD-linked reductases, C-terminal domain"/>
    <property type="match status" value="1"/>
</dbReference>
<evidence type="ECO:0000256" key="13">
    <source>
        <dbReference type="ARBA" id="ARBA00022946"/>
    </source>
</evidence>
<dbReference type="Pfam" id="PF16901">
    <property type="entry name" value="DAO_C"/>
    <property type="match status" value="1"/>
</dbReference>
<dbReference type="Pfam" id="PF13181">
    <property type="entry name" value="TPR_8"/>
    <property type="match status" value="2"/>
</dbReference>
<dbReference type="CDD" id="cd00051">
    <property type="entry name" value="EFh"/>
    <property type="match status" value="1"/>
</dbReference>
<keyword evidence="11" id="KW-0274">FAD</keyword>
<organism evidence="22 23">
    <name type="scientific">Blomia tropicalis</name>
    <name type="common">Mite</name>
    <dbReference type="NCBI Taxonomy" id="40697"/>
    <lineage>
        <taxon>Eukaryota</taxon>
        <taxon>Metazoa</taxon>
        <taxon>Ecdysozoa</taxon>
        <taxon>Arthropoda</taxon>
        <taxon>Chelicerata</taxon>
        <taxon>Arachnida</taxon>
        <taxon>Acari</taxon>
        <taxon>Acariformes</taxon>
        <taxon>Sarcoptiformes</taxon>
        <taxon>Astigmata</taxon>
        <taxon>Glycyphagoidea</taxon>
        <taxon>Echimyopodidae</taxon>
        <taxon>Blomia</taxon>
    </lineage>
</organism>
<comment type="pathway">
    <text evidence="4">Polyol metabolism; glycerol degradation.</text>
</comment>
<keyword evidence="9" id="KW-0677">Repeat</keyword>
<dbReference type="PROSITE" id="PS50293">
    <property type="entry name" value="TPR_REGION"/>
    <property type="match status" value="1"/>
</dbReference>
<keyword evidence="7 19" id="KW-0285">Flavoprotein</keyword>
<dbReference type="GO" id="GO:0005634">
    <property type="term" value="C:nucleus"/>
    <property type="evidence" value="ECO:0007669"/>
    <property type="project" value="UniProtKB-SubCell"/>
</dbReference>
<feature type="repeat" description="TPR" evidence="18">
    <location>
        <begin position="649"/>
        <end position="682"/>
    </location>
</feature>
<keyword evidence="8" id="KW-0479">Metal-binding</keyword>
<evidence type="ECO:0000256" key="8">
    <source>
        <dbReference type="ARBA" id="ARBA00022723"/>
    </source>
</evidence>
<feature type="repeat" description="TPR" evidence="18">
    <location>
        <begin position="547"/>
        <end position="580"/>
    </location>
</feature>
<feature type="domain" description="EF-hand" evidence="21">
    <location>
        <begin position="1635"/>
        <end position="1670"/>
    </location>
</feature>
<name>A0A9Q0LZH9_BLOTA</name>
<feature type="region of interest" description="Disordered" evidence="20">
    <location>
        <begin position="881"/>
        <end position="967"/>
    </location>
</feature>
<sequence>MIIQEPIKATISFALENFAYSDAIFLCERLHAEVNSEESLYLLANAYYRDTKPNVSYILLTKGQGRLFRSPRCRFLLGKCCYDLKLYNEALLVLVEPLANGNDPKTHMANREEITSFYCEQSSFVAQLIGSIYVKLDFFNDAAHYFSLSLKINPFLWSSYEKLIQINPSSVETGKLLTVDNFEFRFSCGTNPLINLLNLNDVTNLIVNPDISQQASNTATLSDNTNTSHTAFQTPPQNMITILPFTQQQSQSFDRKFEISTPYAVLKQSNENVNKLDVITPETNGNWFMAGHLAPKKTNNTPAKMTHKNIALKSLNNNETVANQNVISCANSNSPHNNGITNKSKKMISRNLRNIFDSELSTPDSHRRSFGVLQLDEQILIEDMPANNRNHRNVTATTPATKKVYNRRNMEQDLQEMATVLPSVPRRSSRLYSNSNQNQWIKENTTSTKPNKISRTPIKRSRRTISFDKSGDQKEMNDIGKSNDKHNKAYTSIDLTKTGLKVQRSSAVGLLELMCKFGTAYKFLYEFKCKEAIAEFQKLPHRHANTGYVISSIGRAYFEMSKYDEAIMYFKECRKLEPHRLQGMEIYSTALWHQQREVELSCLARTLMDFDKTAPETWCVAGNCFSLQKEHEVSIKFLKRAIQVCPDFCYAYTLLGHELVSADELDNAKSCFRNATRIDPRHYNAWYGIGMIYYKQEKYENAYDNYKRALKIAPCNPLLLLNLGIVCHHMKKSDQALRLLDKALKLDPTNSLVKFHRASINFALEKYPIAMEELEELKKIVPKESMVYFVIGKIHKQNNDTHLALMNFTWAMELDPKGASTQIRELIDRHYGTDDEITIHSNNSQTPLEANMADSPYIRANVIAQAVETSVSAANVVHQSWPRGTLTPTSSGTSTPTNTNNIINAPTTSRRRMRPTMLDNIFSNDDGRLVIGDDESTDSSLHGSNDSNHESSQSDSEIGEASDLSDNGNGLDSAKFARFKINKYLIYSAGTGIAAYTTYRLISHKQRNLVIADSSRDPNSKIPPPLTSKFLPSRAEQLAKLQSPNKVYDVLVIGGGATGCGVALDSQTRGLSTALIELDDFSSGTSSRSTKLIHGGVRYLQKAVFNLDYEQYRMVREALQERANLLEIAPHLSNPLPIMLPVYKWWQVPYFWAGIKMYDFVAGIRNVKSSYFLSKKEALEEFPMLKSDQLKGAIVYYDGQHNDARMNVAIALTAARYGATVANHVAVIGLNHDPESGRLNGARLKDMLTNEEWNVQAKTIINATGPFTDSIRTMADKEIRKICQPSIGVHIILPGYYSPSSMGLLDPATSDGRVIFFLPWEKWTIAGTTDRICNITHSPSPTEQDIQFILNEIRHYLSPDINVRRGDVMSAWAGIRPLVLDPSKPNTESIARNHIIDVCTKTGLVTVAGGKWTTYRVMAEEAVDAAIKNNDELNHAGNCNTMGLMLEGGQDWTPTLHIRLVQDYGLEQEVANHLANTYGDKAFLVARLAELTGKRWPVVGRRLHSEFPYLEAEVKYAIREYACTAVDVIARRTRLAFLNVRATEEVLPRIVSIMASELKWNKKREEDELNKAKEFLNNEMGKDVNVQIRQHVPISMSTNEINKYSKQFHTLDRERKGYIGINDLRRSIKDQGVSCTDEDLHLMLSEVDINQNGRIEFGEYLELMSSIKNGTIVHNRFARAMDIQTRKEKNSVERSGGGL</sequence>
<dbReference type="InterPro" id="IPR019734">
    <property type="entry name" value="TPR_rpt"/>
</dbReference>
<evidence type="ECO:0000313" key="23">
    <source>
        <dbReference type="Proteomes" id="UP001142055"/>
    </source>
</evidence>
<comment type="similarity">
    <text evidence="17">Belongs to the APC3/CDC27 family.</text>
</comment>
<dbReference type="GO" id="GO:0006072">
    <property type="term" value="P:glycerol-3-phosphate metabolic process"/>
    <property type="evidence" value="ECO:0007669"/>
    <property type="project" value="UniProtKB-UniRule"/>
</dbReference>
<dbReference type="FunFam" id="1.10.8.870:FF:000001">
    <property type="entry name" value="Glycerol-3-phosphate dehydrogenase"/>
    <property type="match status" value="1"/>
</dbReference>
<dbReference type="InterPro" id="IPR031656">
    <property type="entry name" value="DAO_C"/>
</dbReference>
<evidence type="ECO:0000256" key="20">
    <source>
        <dbReference type="SAM" id="MobiDB-lite"/>
    </source>
</evidence>
<dbReference type="GO" id="GO:0005739">
    <property type="term" value="C:mitochondrion"/>
    <property type="evidence" value="ECO:0007669"/>
    <property type="project" value="UniProtKB-SubCell"/>
</dbReference>
<evidence type="ECO:0000256" key="3">
    <source>
        <dbReference type="ARBA" id="ARBA00004173"/>
    </source>
</evidence>
<keyword evidence="12" id="KW-0106">Calcium</keyword>
<evidence type="ECO:0000256" key="7">
    <source>
        <dbReference type="ARBA" id="ARBA00022630"/>
    </source>
</evidence>
<feature type="repeat" description="TPR" evidence="18">
    <location>
        <begin position="717"/>
        <end position="750"/>
    </location>
</feature>
<dbReference type="Gene3D" id="3.30.9.10">
    <property type="entry name" value="D-Amino Acid Oxidase, subunit A, domain 2"/>
    <property type="match status" value="1"/>
</dbReference>
<dbReference type="PROSITE" id="PS00018">
    <property type="entry name" value="EF_HAND_1"/>
    <property type="match status" value="1"/>
</dbReference>
<dbReference type="InterPro" id="IPR006076">
    <property type="entry name" value="FAD-dep_OxRdtase"/>
</dbReference>
<comment type="subcellular location">
    <subcellularLocation>
        <location evidence="3">Mitochondrion</location>
    </subcellularLocation>
    <subcellularLocation>
        <location evidence="2">Nucleus</location>
    </subcellularLocation>
</comment>
<comment type="cofactor">
    <cofactor evidence="1 19">
        <name>FAD</name>
        <dbReference type="ChEBI" id="CHEBI:57692"/>
    </cofactor>
</comment>
<dbReference type="SMART" id="SM00054">
    <property type="entry name" value="EFh"/>
    <property type="match status" value="2"/>
</dbReference>
<evidence type="ECO:0000256" key="11">
    <source>
        <dbReference type="ARBA" id="ARBA00022827"/>
    </source>
</evidence>
<feature type="domain" description="EF-hand" evidence="21">
    <location>
        <begin position="1599"/>
        <end position="1634"/>
    </location>
</feature>
<dbReference type="Pfam" id="PF13499">
    <property type="entry name" value="EF-hand_7"/>
    <property type="match status" value="1"/>
</dbReference>
<evidence type="ECO:0000256" key="17">
    <source>
        <dbReference type="ARBA" id="ARBA00038210"/>
    </source>
</evidence>
<evidence type="ECO:0000313" key="22">
    <source>
        <dbReference type="EMBL" id="KAJ6216480.1"/>
    </source>
</evidence>
<evidence type="ECO:0000256" key="4">
    <source>
        <dbReference type="ARBA" id="ARBA00004745"/>
    </source>
</evidence>
<dbReference type="GO" id="GO:0005509">
    <property type="term" value="F:calcium ion binding"/>
    <property type="evidence" value="ECO:0007669"/>
    <property type="project" value="InterPro"/>
</dbReference>
<dbReference type="PROSITE" id="PS50222">
    <property type="entry name" value="EF_HAND_2"/>
    <property type="match status" value="2"/>
</dbReference>
<feature type="compositionally biased region" description="Basic and acidic residues" evidence="20">
    <location>
        <begin position="465"/>
        <end position="486"/>
    </location>
</feature>
<evidence type="ECO:0000256" key="6">
    <source>
        <dbReference type="ARBA" id="ARBA00013029"/>
    </source>
</evidence>
<comment type="caution">
    <text evidence="22">The sequence shown here is derived from an EMBL/GenBank/DDBJ whole genome shotgun (WGS) entry which is preliminary data.</text>
</comment>
<evidence type="ECO:0000256" key="2">
    <source>
        <dbReference type="ARBA" id="ARBA00004123"/>
    </source>
</evidence>
<dbReference type="InterPro" id="IPR011990">
    <property type="entry name" value="TPR-like_helical_dom_sf"/>
</dbReference>
<dbReference type="Pfam" id="PF13424">
    <property type="entry name" value="TPR_12"/>
    <property type="match status" value="1"/>
</dbReference>
<keyword evidence="23" id="KW-1185">Reference proteome</keyword>
<dbReference type="PANTHER" id="PTHR11985">
    <property type="entry name" value="GLYCEROL-3-PHOSPHATE DEHYDROGENASE"/>
    <property type="match status" value="1"/>
</dbReference>
<evidence type="ECO:0000259" key="21">
    <source>
        <dbReference type="PROSITE" id="PS50222"/>
    </source>
</evidence>
<dbReference type="PROSITE" id="PS00977">
    <property type="entry name" value="FAD_G3PDH_1"/>
    <property type="match status" value="1"/>
</dbReference>
<dbReference type="Gene3D" id="3.50.50.60">
    <property type="entry name" value="FAD/NAD(P)-binding domain"/>
    <property type="match status" value="1"/>
</dbReference>
<dbReference type="PROSITE" id="PS50005">
    <property type="entry name" value="TPR"/>
    <property type="match status" value="5"/>
</dbReference>
<dbReference type="Gene3D" id="1.10.8.870">
    <property type="entry name" value="Alpha-glycerophosphate oxidase, cap domain"/>
    <property type="match status" value="1"/>
</dbReference>
<keyword evidence="15" id="KW-0496">Mitochondrion</keyword>
<proteinExistence type="inferred from homology"/>
<evidence type="ECO:0000256" key="19">
    <source>
        <dbReference type="RuleBase" id="RU361217"/>
    </source>
</evidence>
<reference evidence="22" key="1">
    <citation type="submission" date="2022-12" db="EMBL/GenBank/DDBJ databases">
        <title>Genome assemblies of Blomia tropicalis.</title>
        <authorList>
            <person name="Cui Y."/>
        </authorList>
    </citation>
    <scope>NUCLEOTIDE SEQUENCE</scope>
    <source>
        <tissue evidence="22">Adult mites</tissue>
    </source>
</reference>
<evidence type="ECO:0000256" key="9">
    <source>
        <dbReference type="ARBA" id="ARBA00022737"/>
    </source>
</evidence>
<evidence type="ECO:0000256" key="1">
    <source>
        <dbReference type="ARBA" id="ARBA00001974"/>
    </source>
</evidence>
<dbReference type="SUPFAM" id="SSF48452">
    <property type="entry name" value="TPR-like"/>
    <property type="match status" value="1"/>
</dbReference>
<dbReference type="InterPro" id="IPR038299">
    <property type="entry name" value="DAO_C_sf"/>
</dbReference>
<dbReference type="Gene3D" id="1.25.40.10">
    <property type="entry name" value="Tetratricopeptide repeat domain"/>
    <property type="match status" value="4"/>
</dbReference>
<dbReference type="PRINTS" id="PR01001">
    <property type="entry name" value="FADG3PDH"/>
</dbReference>
<dbReference type="InterPro" id="IPR002048">
    <property type="entry name" value="EF_hand_dom"/>
</dbReference>
<keyword evidence="10 18" id="KW-0802">TPR repeat</keyword>
<comment type="catalytic activity">
    <reaction evidence="19">
        <text>a quinone + sn-glycerol 3-phosphate = dihydroxyacetone phosphate + a quinol</text>
        <dbReference type="Rhea" id="RHEA:18977"/>
        <dbReference type="ChEBI" id="CHEBI:24646"/>
        <dbReference type="ChEBI" id="CHEBI:57597"/>
        <dbReference type="ChEBI" id="CHEBI:57642"/>
        <dbReference type="ChEBI" id="CHEBI:132124"/>
        <dbReference type="EC" id="1.1.5.3"/>
    </reaction>
</comment>
<evidence type="ECO:0000256" key="15">
    <source>
        <dbReference type="ARBA" id="ARBA00023128"/>
    </source>
</evidence>
<comment type="similarity">
    <text evidence="5 19">Belongs to the FAD-dependent glycerol-3-phosphate dehydrogenase family.</text>
</comment>
<dbReference type="SMART" id="SM00028">
    <property type="entry name" value="TPR"/>
    <property type="match status" value="8"/>
</dbReference>
<dbReference type="InterPro" id="IPR000447">
    <property type="entry name" value="G3P_DH_FAD-dep"/>
</dbReference>
<dbReference type="Gene3D" id="1.10.238.10">
    <property type="entry name" value="EF-hand"/>
    <property type="match status" value="1"/>
</dbReference>
<feature type="compositionally biased region" description="Polar residues" evidence="20">
    <location>
        <begin position="938"/>
        <end position="956"/>
    </location>
</feature>
<dbReference type="InterPro" id="IPR036188">
    <property type="entry name" value="FAD/NAD-bd_sf"/>
</dbReference>
<evidence type="ECO:0000256" key="16">
    <source>
        <dbReference type="ARBA" id="ARBA00023242"/>
    </source>
</evidence>
<dbReference type="PANTHER" id="PTHR11985:SF15">
    <property type="entry name" value="GLYCEROL-3-PHOSPHATE DEHYDROGENASE, MITOCHONDRIAL"/>
    <property type="match status" value="1"/>
</dbReference>
<evidence type="ECO:0000256" key="18">
    <source>
        <dbReference type="PROSITE-ProRule" id="PRU00339"/>
    </source>
</evidence>
<dbReference type="Pfam" id="PF01266">
    <property type="entry name" value="DAO"/>
    <property type="match status" value="1"/>
</dbReference>
<dbReference type="FunFam" id="1.25.40.10:FF:000018">
    <property type="entry name" value="Cell division cycle protein 27 homolog B"/>
    <property type="match status" value="1"/>
</dbReference>
<feature type="region of interest" description="Disordered" evidence="20">
    <location>
        <begin position="463"/>
        <end position="486"/>
    </location>
</feature>
<dbReference type="SUPFAM" id="SSF47473">
    <property type="entry name" value="EF-hand"/>
    <property type="match status" value="1"/>
</dbReference>